<evidence type="ECO:0000256" key="5">
    <source>
        <dbReference type="ARBA" id="ARBA00022490"/>
    </source>
</evidence>
<dbReference type="InterPro" id="IPR001605">
    <property type="entry name" value="PH_dom-spectrin-type"/>
</dbReference>
<dbReference type="GO" id="GO:0005200">
    <property type="term" value="F:structural constituent of cytoskeleton"/>
    <property type="evidence" value="ECO:0007669"/>
    <property type="project" value="UniProtKB-UniRule"/>
</dbReference>
<dbReference type="Gene3D" id="1.20.58.60">
    <property type="match status" value="13"/>
</dbReference>
<feature type="region of interest" description="Disordered" evidence="14">
    <location>
        <begin position="2247"/>
        <end position="2293"/>
    </location>
</feature>
<proteinExistence type="inferred from homology"/>
<dbReference type="PANTHER" id="PTHR11915">
    <property type="entry name" value="SPECTRIN/FILAMIN RELATED CYTOSKELETAL PROTEIN"/>
    <property type="match status" value="1"/>
</dbReference>
<dbReference type="PROSITE" id="PS00019">
    <property type="entry name" value="ACTININ_1"/>
    <property type="match status" value="1"/>
</dbReference>
<dbReference type="SUPFAM" id="SSF46966">
    <property type="entry name" value="Spectrin repeat"/>
    <property type="match status" value="12"/>
</dbReference>
<evidence type="ECO:0000256" key="3">
    <source>
        <dbReference type="ARBA" id="ARBA00006826"/>
    </source>
</evidence>
<dbReference type="CDD" id="cd21317">
    <property type="entry name" value="CH_SPTBN2_rpt1"/>
    <property type="match status" value="1"/>
</dbReference>
<evidence type="ECO:0000256" key="4">
    <source>
        <dbReference type="ARBA" id="ARBA00022467"/>
    </source>
</evidence>
<dbReference type="InterPro" id="IPR002017">
    <property type="entry name" value="Spectrin_repeat"/>
</dbReference>
<evidence type="ECO:0000256" key="6">
    <source>
        <dbReference type="ARBA" id="ARBA00022553"/>
    </source>
</evidence>
<dbReference type="PRINTS" id="PR00683">
    <property type="entry name" value="SPECTRINPH"/>
</dbReference>
<keyword evidence="9 12" id="KW-0009">Actin-binding</keyword>
<dbReference type="FunFam" id="1.20.58.60:FF:000019">
    <property type="entry name" value="Spectrin beta chain"/>
    <property type="match status" value="1"/>
</dbReference>
<dbReference type="FunFam" id="2.30.29.30:FF:000024">
    <property type="entry name" value="Spectrin beta chain"/>
    <property type="match status" value="1"/>
</dbReference>
<evidence type="ECO:0000256" key="13">
    <source>
        <dbReference type="SAM" id="Coils"/>
    </source>
</evidence>
<dbReference type="Gene3D" id="1.10.418.10">
    <property type="entry name" value="Calponin-like domain"/>
    <property type="match status" value="2"/>
</dbReference>
<gene>
    <name evidence="17" type="ORF">PODLI_1B028469</name>
</gene>
<evidence type="ECO:0000256" key="1">
    <source>
        <dbReference type="ARBA" id="ARBA00004245"/>
    </source>
</evidence>
<comment type="function">
    <text evidence="11">Probably plays an important role in neuronal membrane skeleton.</text>
</comment>
<sequence>MLLRPWYGSRSRWGSCYCFLCCLPRFGSDAEQIVEGSRASNLKRSLIDRRDLGFLLEQGYLGRAAELSLGRNVPARPDNVIYIAGWQGGSAQRSQDPPGPRGSLSRRRPALCAAGAPGSLSTNHSQCPDQPLSPAHLVLPPQGLFMLTKTRTIQQQYSRINARWDASDDELDNDNSSARLFERSRIKALADEREAVQKKTFTKWVNSHLARVTCRISDLYMDLRDGRMLIKLLEVLSGELLPKPTKGRMRIHCLENVDKALQFLKEQRVHLENMGSHDIVDGNHRLVLGLIWTIILRFQIQDIIVQTQEGRETRSAKDALLLWCQMKTAGYPHVNVTNFTSSWKDGLAFNALIHKHRPDLIDFEKLKHSNARHNLEHAFIVAERQLGITQLLDPEDVFTENPDEKSIITYVVAFYHYFSKMKVLAVEGKRVGKVMDHAMETEKMIDKYSGLASDLLTWIEQTITILNSRKFANSLAGVQQQLQSFSTYRTVEKPPKFQEKGNLEVLLFTIQSRMRANNQKVYTPHEGKLVSDINRAWEKLEKAEHERELALRNELIRQEKLEQLARRFDRKAAMRETWLNENQRLVAQDNFGNDLPAVEAAKKKHEAIETDTAAYKERVQAIEEVAKELEMENYHDIKRINARKDNILRLWEYLLELLQARRRRLEMNLKLQQLFQDMLHSIDWIDEMKAKLLSPEFGKHLLEVEYLLQKHKLMEADMVIQAEKVRDVSAAALRFANGDGYRPCDPKVIQDRVNHLQLCHRELMALAAERKARLEQSKRLWKFFWELDEAESWIKEKDQIYSSLDYGKDLTSVLILQRKHKAFEDELRVQETHLQHTIKEGEAMIAQNHFGALKIRRRIEEVKALWAQLQELAAFHKKNLQDAESFFQFQVDADDLMAWLQDAHRLVSSEDVGHDEYSTLALVKKHRDLLDDVADNKRVMYNLNRQAQNFPTEFRDDPGFENRLKAIQAMYNEVVSLADLRRQNLQDALDLYKVFSETDACELWMSEKEKWLEQMEIPDTLEDLDVVQHRFDILEQEMNNLASQIEGVNQAAFGLIESGHPRSVSVRQCQQRLNARWKVFQEMVAQRRKAVDFALSLHNYCVDCEETRKWILEKTSVIESTQDLGKNLAGMIAMQRKLYGIERDLAAIQARLASLQQEAHRLAEEHPDLADDIYSRLTAVTGVWLDLQNTLQSQEASLGEASKLHKFLQDLDDFQAWLFKAQKAVASEEVPNSLVEAEHLLQQHAAIKEEIDQHKDDYHSVKQIGDRVTQGQTDVEYQQLEQRLQGMDTGWNALCKMWDSREKFLNKCLGFQEFLKDAKQVEIILTNQEYTLAHIEPPDTLEASEAAIRKFEDFLATMEANEEKVTGLVASGNKLVAEGNIYSDKIKEKVQLIQERYNRNIAKSQEALVLLKDNHELRNFLQNCQELTIWIDEKMLTAQDISYDEARNLHSKWLKHQSFMAELASNQGWLENVDEEGQKLAEQKPQYEHIVCQRLVELHQLWDKLQATTDEKAQHLFDANRSDLYAQSCADLDAWISEMEEQLKSDAQGKDLTSVNILLKNLKRLDEQVSVRKKEMEDLLSHAPSTRGDLHEADGKHEIIERRFQDLLQPLDKRRKELETTKARYQLDRDLEDELLWVQERLPLAQSTDHGTNLLSVQMLTKKMQTLQKEIAGHAPRIEDVLFRGEAMLAGAEGNGDFRDTEERLKQLRDSWSTLQEETSKRLQRLEEASEAQRYYLDAGEAEAWISEQELYMGTDEKPKDEESGIVMLKRLLRQQRSIEEYGKNIKQLASWAQKLLSAGHPEGEEIIRLQGQVDKQYAGLKDQSEARRRKLEHMCHFFKLKREVDDLEQWIAERDVVASSPEMGQDLDHVTLLRDKFRDFTRETGNIGQERVDGVNLIIEQLIDAGHPEAATIAELKDSLNESWADLLELIDTRIQLLAASYELHKFFYDGGEILVLIEEKHKELPEELGRDVNTAESFHRMHTAFERDIHLLGQQVQHFQEVAVRLQAAYAGERAVAIQKQEQEVVKAWKALLTACEGRRAQLVDTAEKFRFFSMVRDLISWMESVIRQIETQEKPRDVSSVELLMKHHQGIKSEIDTRQKSFTTCFDLGKALLQRRHHAADEIKEKLMQLAEKRREMVEKWDRRWDWLRLLLEVCQFSRDASVAEAWLIAQEPYLSSGDYGQTVDAVEKLLKRHEAFEKSTATWEERFAALERLTTLELLRNRTIPEDLSQHKVARTTDLEFDFETEPETEMGPEEEREKKEELSLEDAVSPDAEDSSLMQENEKPHHKLVSEELPEEKLPEMEIRVVGEETSTKESLFNVVQTPVSEIDETATLPAQLDRSHSVQLEGYLGRKHDIEAPNKRASNRSWNTLYCVLRNSELTFFKDAKSLALGVPYHGEEPFRLKNAFCEVAAGYKKKKHVFKLRLSNGSEWLFHGKDEDEMHTWLQGFSTAIIESQSIKTKAQSLPLPSITTMDVSLTKKDKEKRFSFFPKKK</sequence>
<dbReference type="FunFam" id="1.20.58.60:FF:000011">
    <property type="entry name" value="Spectrin beta chain"/>
    <property type="match status" value="1"/>
</dbReference>
<dbReference type="GO" id="GO:0008091">
    <property type="term" value="C:spectrin"/>
    <property type="evidence" value="ECO:0007669"/>
    <property type="project" value="InterPro"/>
</dbReference>
<evidence type="ECO:0000259" key="16">
    <source>
        <dbReference type="PROSITE" id="PS50021"/>
    </source>
</evidence>
<dbReference type="InterPro" id="IPR001589">
    <property type="entry name" value="Actinin_actin-bd_CS"/>
</dbReference>
<keyword evidence="6" id="KW-0597">Phosphoprotein</keyword>
<dbReference type="PROSITE" id="PS50003">
    <property type="entry name" value="PH_DOMAIN"/>
    <property type="match status" value="1"/>
</dbReference>
<evidence type="ECO:0000256" key="8">
    <source>
        <dbReference type="ARBA" id="ARBA00022990"/>
    </source>
</evidence>
<keyword evidence="18" id="KW-1185">Reference proteome</keyword>
<dbReference type="InterPro" id="IPR011993">
    <property type="entry name" value="PH-like_dom_sf"/>
</dbReference>
<feature type="compositionally biased region" description="Acidic residues" evidence="14">
    <location>
        <begin position="2247"/>
        <end position="2257"/>
    </location>
</feature>
<evidence type="ECO:0000256" key="9">
    <source>
        <dbReference type="ARBA" id="ARBA00023203"/>
    </source>
</evidence>
<evidence type="ECO:0000259" key="15">
    <source>
        <dbReference type="PROSITE" id="PS50003"/>
    </source>
</evidence>
<dbReference type="Pfam" id="PF15410">
    <property type="entry name" value="PH_9"/>
    <property type="match status" value="1"/>
</dbReference>
<dbReference type="SMART" id="SM00233">
    <property type="entry name" value="PH"/>
    <property type="match status" value="1"/>
</dbReference>
<dbReference type="FunFam" id="1.20.58.60:FF:000099">
    <property type="entry name" value="Spectrin beta chain"/>
    <property type="match status" value="1"/>
</dbReference>
<feature type="coiled-coil region" evidence="13">
    <location>
        <begin position="598"/>
        <end position="632"/>
    </location>
</feature>
<dbReference type="EMBL" id="OX395126">
    <property type="protein sequence ID" value="CAI5762876.1"/>
    <property type="molecule type" value="Genomic_DNA"/>
</dbReference>
<dbReference type="FunFam" id="1.20.58.60:FF:000033">
    <property type="entry name" value="Spectrin beta chain"/>
    <property type="match status" value="1"/>
</dbReference>
<dbReference type="InterPro" id="IPR018159">
    <property type="entry name" value="Spectrin/alpha-actinin"/>
</dbReference>
<dbReference type="InterPro" id="IPR001715">
    <property type="entry name" value="CH_dom"/>
</dbReference>
<dbReference type="InterPro" id="IPR016343">
    <property type="entry name" value="Spectrin_bsu"/>
</dbReference>
<dbReference type="GO" id="GO:0005829">
    <property type="term" value="C:cytosol"/>
    <property type="evidence" value="ECO:0007669"/>
    <property type="project" value="UniProtKB-ARBA"/>
</dbReference>
<evidence type="ECO:0000256" key="10">
    <source>
        <dbReference type="ARBA" id="ARBA00023212"/>
    </source>
</evidence>
<dbReference type="Pfam" id="PF00435">
    <property type="entry name" value="Spectrin"/>
    <property type="match status" value="17"/>
</dbReference>
<dbReference type="PROSITE" id="PS50021">
    <property type="entry name" value="CH"/>
    <property type="match status" value="2"/>
</dbReference>
<dbReference type="FunFam" id="1.10.418.10:FF:000004">
    <property type="entry name" value="Spectrin beta chain"/>
    <property type="match status" value="1"/>
</dbReference>
<reference evidence="17" key="1">
    <citation type="submission" date="2022-12" db="EMBL/GenBank/DDBJ databases">
        <authorList>
            <person name="Alioto T."/>
            <person name="Alioto T."/>
            <person name="Gomez Garrido J."/>
        </authorList>
    </citation>
    <scope>NUCLEOTIDE SEQUENCE</scope>
</reference>
<keyword evidence="8" id="KW-0007">Acetylation</keyword>
<keyword evidence="13" id="KW-0175">Coiled coil</keyword>
<keyword evidence="10 12" id="KW-0206">Cytoskeleton</keyword>
<dbReference type="FunFam" id="1.20.58.60:FF:000028">
    <property type="entry name" value="Spectrin beta chain"/>
    <property type="match status" value="1"/>
</dbReference>
<evidence type="ECO:0000256" key="7">
    <source>
        <dbReference type="ARBA" id="ARBA00022737"/>
    </source>
</evidence>
<dbReference type="FunFam" id="1.20.58.60:FF:000018">
    <property type="entry name" value="Spectrin beta chain"/>
    <property type="match status" value="1"/>
</dbReference>
<evidence type="ECO:0000256" key="11">
    <source>
        <dbReference type="ARBA" id="ARBA00054264"/>
    </source>
</evidence>
<dbReference type="CDD" id="cd21319">
    <property type="entry name" value="CH_SPTB_rpt2"/>
    <property type="match status" value="1"/>
</dbReference>
<feature type="compositionally biased region" description="Basic and acidic residues" evidence="14">
    <location>
        <begin position="2258"/>
        <end position="2267"/>
    </location>
</feature>
<evidence type="ECO:0000313" key="17">
    <source>
        <dbReference type="EMBL" id="CAI5762876.1"/>
    </source>
</evidence>
<dbReference type="InterPro" id="IPR001849">
    <property type="entry name" value="PH_domain"/>
</dbReference>
<dbReference type="GO" id="GO:0005543">
    <property type="term" value="F:phospholipid binding"/>
    <property type="evidence" value="ECO:0007669"/>
    <property type="project" value="InterPro"/>
</dbReference>
<dbReference type="CDD" id="cd10571">
    <property type="entry name" value="PH_beta_spectrin"/>
    <property type="match status" value="1"/>
</dbReference>
<comment type="subcellular location">
    <subcellularLocation>
        <location evidence="2">Cytoplasm</location>
        <location evidence="2">Cell cortex</location>
    </subcellularLocation>
    <subcellularLocation>
        <location evidence="1">Cytoplasm</location>
        <location evidence="1">Cytoskeleton</location>
    </subcellularLocation>
</comment>
<comment type="similarity">
    <text evidence="3 12">Belongs to the spectrin family.</text>
</comment>
<evidence type="ECO:0000256" key="12">
    <source>
        <dbReference type="PIRNR" id="PIRNR002297"/>
    </source>
</evidence>
<dbReference type="PIRSF" id="PIRSF002297">
    <property type="entry name" value="Spectrin_beta_subunit"/>
    <property type="match status" value="1"/>
</dbReference>
<evidence type="ECO:0000313" key="18">
    <source>
        <dbReference type="Proteomes" id="UP001178461"/>
    </source>
</evidence>
<dbReference type="GO" id="GO:0003779">
    <property type="term" value="F:actin binding"/>
    <property type="evidence" value="ECO:0007669"/>
    <property type="project" value="UniProtKB-KW"/>
</dbReference>
<feature type="coiled-coil region" evidence="13">
    <location>
        <begin position="1138"/>
        <end position="1172"/>
    </location>
</feature>
<dbReference type="Proteomes" id="UP001178461">
    <property type="component" value="Chromosome 1"/>
</dbReference>
<protein>
    <recommendedName>
        <fullName evidence="12">Spectrin beta chain</fullName>
    </recommendedName>
</protein>
<dbReference type="SUPFAM" id="SSF47576">
    <property type="entry name" value="Calponin-homology domain, CH-domain"/>
    <property type="match status" value="1"/>
</dbReference>
<dbReference type="Pfam" id="PF00307">
    <property type="entry name" value="CH"/>
    <property type="match status" value="2"/>
</dbReference>
<dbReference type="GO" id="GO:0005886">
    <property type="term" value="C:plasma membrane"/>
    <property type="evidence" value="ECO:0007669"/>
    <property type="project" value="UniProtKB-ARBA"/>
</dbReference>
<dbReference type="FunFam" id="1.10.418.10:FF:000003">
    <property type="entry name" value="Spectrin beta chain"/>
    <property type="match status" value="1"/>
</dbReference>
<dbReference type="SMART" id="SM00150">
    <property type="entry name" value="SPEC"/>
    <property type="match status" value="17"/>
</dbReference>
<keyword evidence="7" id="KW-0677">Repeat</keyword>
<feature type="region of interest" description="Disordered" evidence="14">
    <location>
        <begin position="87"/>
        <end position="107"/>
    </location>
</feature>
<dbReference type="GO" id="GO:0051693">
    <property type="term" value="P:actin filament capping"/>
    <property type="evidence" value="ECO:0007669"/>
    <property type="project" value="UniProtKB-UniRule"/>
</dbReference>
<dbReference type="FunFam" id="1.20.58.60:FF:000083">
    <property type="entry name" value="Spectrin beta chain"/>
    <property type="match status" value="1"/>
</dbReference>
<dbReference type="InterPro" id="IPR036872">
    <property type="entry name" value="CH_dom_sf"/>
</dbReference>
<evidence type="ECO:0000256" key="14">
    <source>
        <dbReference type="SAM" id="MobiDB-lite"/>
    </source>
</evidence>
<dbReference type="GO" id="GO:0016192">
    <property type="term" value="P:vesicle-mediated transport"/>
    <property type="evidence" value="ECO:0007669"/>
    <property type="project" value="UniProtKB-ARBA"/>
</dbReference>
<dbReference type="PROSITE" id="PS00020">
    <property type="entry name" value="ACTININ_2"/>
    <property type="match status" value="1"/>
</dbReference>
<evidence type="ECO:0000256" key="2">
    <source>
        <dbReference type="ARBA" id="ARBA00004544"/>
    </source>
</evidence>
<keyword evidence="5 12" id="KW-0963">Cytoplasm</keyword>
<dbReference type="SUPFAM" id="SSF50729">
    <property type="entry name" value="PH domain-like"/>
    <property type="match status" value="1"/>
</dbReference>
<dbReference type="InterPro" id="IPR041681">
    <property type="entry name" value="PH_9"/>
</dbReference>
<name>A0AA35JMS0_9SAUR</name>
<dbReference type="Gene3D" id="2.30.29.30">
    <property type="entry name" value="Pleckstrin-homology domain (PH domain)/Phosphotyrosine-binding domain (PTB)"/>
    <property type="match status" value="1"/>
</dbReference>
<accession>A0AA35JMS0</accession>
<feature type="domain" description="PH" evidence="15">
    <location>
        <begin position="2347"/>
        <end position="2457"/>
    </location>
</feature>
<dbReference type="CDD" id="cd00176">
    <property type="entry name" value="SPEC"/>
    <property type="match status" value="9"/>
</dbReference>
<feature type="domain" description="Calponin-homology (CH)" evidence="16">
    <location>
        <begin position="195"/>
        <end position="299"/>
    </location>
</feature>
<dbReference type="FunFam" id="1.20.58.60:FF:000106">
    <property type="entry name" value="Spectrin beta chain"/>
    <property type="match status" value="1"/>
</dbReference>
<dbReference type="FunFam" id="1.20.58.60:FF:000049">
    <property type="entry name" value="Spectrin beta chain"/>
    <property type="match status" value="1"/>
</dbReference>
<feature type="coiled-coil region" evidence="13">
    <location>
        <begin position="1024"/>
        <end position="1051"/>
    </location>
</feature>
<dbReference type="FunFam" id="1.20.58.60:FF:000059">
    <property type="entry name" value="Spectrin beta chain"/>
    <property type="match status" value="1"/>
</dbReference>
<feature type="domain" description="Calponin-homology (CH)" evidence="16">
    <location>
        <begin position="314"/>
        <end position="419"/>
    </location>
</feature>
<keyword evidence="4 12" id="KW-0117">Actin capping</keyword>
<dbReference type="SMART" id="SM00033">
    <property type="entry name" value="CH"/>
    <property type="match status" value="2"/>
</dbReference>
<organism evidence="17 18">
    <name type="scientific">Podarcis lilfordi</name>
    <name type="common">Lilford's wall lizard</name>
    <dbReference type="NCBI Taxonomy" id="74358"/>
    <lineage>
        <taxon>Eukaryota</taxon>
        <taxon>Metazoa</taxon>
        <taxon>Chordata</taxon>
        <taxon>Craniata</taxon>
        <taxon>Vertebrata</taxon>
        <taxon>Euteleostomi</taxon>
        <taxon>Lepidosauria</taxon>
        <taxon>Squamata</taxon>
        <taxon>Bifurcata</taxon>
        <taxon>Unidentata</taxon>
        <taxon>Episquamata</taxon>
        <taxon>Laterata</taxon>
        <taxon>Lacertibaenia</taxon>
        <taxon>Lacertidae</taxon>
        <taxon>Podarcis</taxon>
    </lineage>
</organism>